<evidence type="ECO:0000313" key="3">
    <source>
        <dbReference type="Proteomes" id="UP001524570"/>
    </source>
</evidence>
<gene>
    <name evidence="2" type="ORF">NP589_20555</name>
</gene>
<sequence length="116" mass="12639">MAPVFIGIDPIGRRLSIADTLPPGNSNQDQRRRVGLAGLHVDQVRQSQPGINPHLRPFVGLVSFVSRGGPPFLFGIDPMARRLSIADTLPSGNSNQDQRRRVGLAGLHVDQTRQQS</sequence>
<dbReference type="Proteomes" id="UP001524570">
    <property type="component" value="Unassembled WGS sequence"/>
</dbReference>
<dbReference type="EMBL" id="JANIBL010000096">
    <property type="protein sequence ID" value="MCQ8119821.1"/>
    <property type="molecule type" value="Genomic_DNA"/>
</dbReference>
<reference evidence="2 3" key="1">
    <citation type="submission" date="2022-07" db="EMBL/GenBank/DDBJ databases">
        <title>Methylomonas rivi sp. nov., Methylomonas rosea sp. nov., Methylomonas aureus sp. nov. and Methylomonas subterranea sp. nov., four novel methanotrophs isolated from a freshwater creek and the deep terrestrial subsurface.</title>
        <authorList>
            <person name="Abin C."/>
            <person name="Sankaranarayanan K."/>
            <person name="Garner C."/>
            <person name="Sindelar R."/>
            <person name="Kotary K."/>
            <person name="Garner R."/>
            <person name="Barclay S."/>
            <person name="Lawson P."/>
            <person name="Krumholz L."/>
        </authorList>
    </citation>
    <scope>NUCLEOTIDE SEQUENCE [LARGE SCALE GENOMIC DNA]</scope>
    <source>
        <strain evidence="2 3">WSC-7</strain>
    </source>
</reference>
<comment type="caution">
    <text evidence="2">The sequence shown here is derived from an EMBL/GenBank/DDBJ whole genome shotgun (WGS) entry which is preliminary data.</text>
</comment>
<evidence type="ECO:0000313" key="2">
    <source>
        <dbReference type="EMBL" id="MCQ8119821.1"/>
    </source>
</evidence>
<proteinExistence type="predicted"/>
<feature type="region of interest" description="Disordered" evidence="1">
    <location>
        <begin position="87"/>
        <end position="116"/>
    </location>
</feature>
<protein>
    <submittedName>
        <fullName evidence="2">Uncharacterized protein</fullName>
    </submittedName>
</protein>
<dbReference type="RefSeq" id="WP_256608643.1">
    <property type="nucleotide sequence ID" value="NZ_JANIBL010000096.1"/>
</dbReference>
<accession>A0ABT1TZJ9</accession>
<keyword evidence="3" id="KW-1185">Reference proteome</keyword>
<name>A0ABT1TZJ9_9GAMM</name>
<organism evidence="2 3">
    <name type="scientific">Methylomonas rosea</name>
    <dbReference type="NCBI Taxonomy" id="2952227"/>
    <lineage>
        <taxon>Bacteria</taxon>
        <taxon>Pseudomonadati</taxon>
        <taxon>Pseudomonadota</taxon>
        <taxon>Gammaproteobacteria</taxon>
        <taxon>Methylococcales</taxon>
        <taxon>Methylococcaceae</taxon>
        <taxon>Methylomonas</taxon>
    </lineage>
</organism>
<evidence type="ECO:0000256" key="1">
    <source>
        <dbReference type="SAM" id="MobiDB-lite"/>
    </source>
</evidence>